<keyword evidence="2" id="KW-1185">Reference proteome</keyword>
<organism evidence="1 2">
    <name type="scientific">Phytophthora sojae (strain P6497)</name>
    <name type="common">Soybean stem and root rot agent</name>
    <name type="synonym">Phytophthora megasperma f. sp. glycines</name>
    <dbReference type="NCBI Taxonomy" id="1094619"/>
    <lineage>
        <taxon>Eukaryota</taxon>
        <taxon>Sar</taxon>
        <taxon>Stramenopiles</taxon>
        <taxon>Oomycota</taxon>
        <taxon>Peronosporomycetes</taxon>
        <taxon>Peronosporales</taxon>
        <taxon>Peronosporaceae</taxon>
        <taxon>Phytophthora</taxon>
    </lineage>
</organism>
<dbReference type="InParanoid" id="G5A5H5"/>
<name>G5A5H5_PHYSP</name>
<dbReference type="KEGG" id="psoj:PHYSODRAFT_524526"/>
<reference evidence="1 2" key="1">
    <citation type="journal article" date="2006" name="Science">
        <title>Phytophthora genome sequences uncover evolutionary origins and mechanisms of pathogenesis.</title>
        <authorList>
            <person name="Tyler B.M."/>
            <person name="Tripathy S."/>
            <person name="Zhang X."/>
            <person name="Dehal P."/>
            <person name="Jiang R.H."/>
            <person name="Aerts A."/>
            <person name="Arredondo F.D."/>
            <person name="Baxter L."/>
            <person name="Bensasson D."/>
            <person name="Beynon J.L."/>
            <person name="Chapman J."/>
            <person name="Damasceno C.M."/>
            <person name="Dorrance A.E."/>
            <person name="Dou D."/>
            <person name="Dickerman A.W."/>
            <person name="Dubchak I.L."/>
            <person name="Garbelotto M."/>
            <person name="Gijzen M."/>
            <person name="Gordon S.G."/>
            <person name="Govers F."/>
            <person name="Grunwald N.J."/>
            <person name="Huang W."/>
            <person name="Ivors K.L."/>
            <person name="Jones R.W."/>
            <person name="Kamoun S."/>
            <person name="Krampis K."/>
            <person name="Lamour K.H."/>
            <person name="Lee M.K."/>
            <person name="McDonald W.H."/>
            <person name="Medina M."/>
            <person name="Meijer H.J."/>
            <person name="Nordberg E.K."/>
            <person name="Maclean D.J."/>
            <person name="Ospina-Giraldo M.D."/>
            <person name="Morris P.F."/>
            <person name="Phuntumart V."/>
            <person name="Putnam N.H."/>
            <person name="Rash S."/>
            <person name="Rose J.K."/>
            <person name="Sakihama Y."/>
            <person name="Salamov A.A."/>
            <person name="Savidor A."/>
            <person name="Scheuring C.F."/>
            <person name="Smith B.M."/>
            <person name="Sobral B.W."/>
            <person name="Terry A."/>
            <person name="Torto-Alalibo T.A."/>
            <person name="Win J."/>
            <person name="Xu Z."/>
            <person name="Zhang H."/>
            <person name="Grigoriev I.V."/>
            <person name="Rokhsar D.S."/>
            <person name="Boore J.L."/>
        </authorList>
    </citation>
    <scope>NUCLEOTIDE SEQUENCE [LARGE SCALE GENOMIC DNA]</scope>
    <source>
        <strain evidence="1 2">P6497</strain>
    </source>
</reference>
<dbReference type="RefSeq" id="XP_009535213.1">
    <property type="nucleotide sequence ID" value="XM_009536918.1"/>
</dbReference>
<dbReference type="GeneID" id="20660774"/>
<gene>
    <name evidence="1" type="ORF">PHYSODRAFT_524526</name>
</gene>
<dbReference type="EMBL" id="JH159160">
    <property type="protein sequence ID" value="EGZ08580.1"/>
    <property type="molecule type" value="Genomic_DNA"/>
</dbReference>
<dbReference type="Proteomes" id="UP000002640">
    <property type="component" value="Unassembled WGS sequence"/>
</dbReference>
<dbReference type="AlphaFoldDB" id="G5A5H5"/>
<protein>
    <submittedName>
        <fullName evidence="1">Uncharacterized protein</fullName>
    </submittedName>
</protein>
<accession>G5A5H5</accession>
<sequence>PNTLHVNPTAVRHEIEATLQRILAHARSVINPCVDDDFLSFDFNVRLDPAAGPTTELTTTTPMNCALDEAVKLLGAQYQMRAPVDIGEPRYIQPRRRGGSTYEQQFTVELGAPLQTVLLDGFGATRQSEDENYRLILWAAISFDRCGALCFRECTWFAVHRSHSNPTSETVFRSHYLIAAEKAVDCAAVDGEHIDRVRDRLHSSMGKKIKERYLVMQRDILFRTGRADLIGFVGL</sequence>
<proteinExistence type="predicted"/>
<feature type="non-terminal residue" evidence="1">
    <location>
        <position position="1"/>
    </location>
</feature>
<evidence type="ECO:0000313" key="1">
    <source>
        <dbReference type="EMBL" id="EGZ08580.1"/>
    </source>
</evidence>
<evidence type="ECO:0000313" key="2">
    <source>
        <dbReference type="Proteomes" id="UP000002640"/>
    </source>
</evidence>